<dbReference type="InterPro" id="IPR002168">
    <property type="entry name" value="Lipase_GDXG_HIS_AS"/>
</dbReference>
<evidence type="ECO:0000256" key="2">
    <source>
        <dbReference type="ARBA" id="ARBA00022801"/>
    </source>
</evidence>
<dbReference type="InterPro" id="IPR013094">
    <property type="entry name" value="AB_hydrolase_3"/>
</dbReference>
<dbReference type="InterPro" id="IPR050300">
    <property type="entry name" value="GDXG_lipolytic_enzyme"/>
</dbReference>
<dbReference type="PANTHER" id="PTHR48081">
    <property type="entry name" value="AB HYDROLASE SUPERFAMILY PROTEIN C4A8.06C"/>
    <property type="match status" value="1"/>
</dbReference>
<gene>
    <name evidence="4" type="ORF">HNP46_000590</name>
</gene>
<comment type="similarity">
    <text evidence="1">Belongs to the 'GDXG' lipolytic enzyme family.</text>
</comment>
<feature type="domain" description="Alpha/beta hydrolase fold-3" evidence="3">
    <location>
        <begin position="80"/>
        <end position="285"/>
    </location>
</feature>
<keyword evidence="2 4" id="KW-0378">Hydrolase</keyword>
<evidence type="ECO:0000256" key="1">
    <source>
        <dbReference type="ARBA" id="ARBA00010515"/>
    </source>
</evidence>
<dbReference type="Pfam" id="PF07859">
    <property type="entry name" value="Abhydrolase_3"/>
    <property type="match status" value="1"/>
</dbReference>
<organism evidence="4 5">
    <name type="scientific">Pseudomonas nitroreducens</name>
    <dbReference type="NCBI Taxonomy" id="46680"/>
    <lineage>
        <taxon>Bacteria</taxon>
        <taxon>Pseudomonadati</taxon>
        <taxon>Pseudomonadota</taxon>
        <taxon>Gammaproteobacteria</taxon>
        <taxon>Pseudomonadales</taxon>
        <taxon>Pseudomonadaceae</taxon>
        <taxon>Pseudomonas</taxon>
    </lineage>
</organism>
<comment type="caution">
    <text evidence="4">The sequence shown here is derived from an EMBL/GenBank/DDBJ whole genome shotgun (WGS) entry which is preliminary data.</text>
</comment>
<proteinExistence type="inferred from homology"/>
<evidence type="ECO:0000259" key="3">
    <source>
        <dbReference type="Pfam" id="PF07859"/>
    </source>
</evidence>
<evidence type="ECO:0000313" key="4">
    <source>
        <dbReference type="EMBL" id="MBB4861753.1"/>
    </source>
</evidence>
<accession>A0A7W7KGN7</accession>
<evidence type="ECO:0000313" key="5">
    <source>
        <dbReference type="Proteomes" id="UP000566995"/>
    </source>
</evidence>
<dbReference type="InterPro" id="IPR029058">
    <property type="entry name" value="AB_hydrolase_fold"/>
</dbReference>
<dbReference type="RefSeq" id="WP_184586012.1">
    <property type="nucleotide sequence ID" value="NZ_JACHLI010000002.1"/>
</dbReference>
<dbReference type="GO" id="GO:0016787">
    <property type="term" value="F:hydrolase activity"/>
    <property type="evidence" value="ECO:0007669"/>
    <property type="project" value="UniProtKB-KW"/>
</dbReference>
<name>A0A7W7KGN7_PSENT</name>
<dbReference type="Proteomes" id="UP000566995">
    <property type="component" value="Unassembled WGS sequence"/>
</dbReference>
<protein>
    <submittedName>
        <fullName evidence="4">Acetyl esterase</fullName>
        <ecNumber evidence="4">3.1.1.-</ecNumber>
    </submittedName>
</protein>
<sequence length="310" mass="33138">MTRRYPLSDAMQAFVAETEAHPLEGPTVDAQRENYERMAAAFAPPVPAGLLVRDVQPDGLVPLRLYRPDGAPPANGWPVVFYIHGGGWVLGSARSHDMICIPLAAELGALVVAISYRLAPEHPYPAALNDCLDAWRRIYQDGLGEPVDKARIAVAGDSGGGNLAAALCLALRDSGENLPLTQALVYPALGNLDTPSRTTCSDAPLMTSAAVDDYLAAYLSRPADWRDPLALPLLAEDLSGLPPAFIAVAQFDPLRDDGALYRDRLREAGVAVDYFPGAGLVHGCLRARRVAEVDALRGALIAALRRSLSR</sequence>
<dbReference type="EMBL" id="JACHLI010000002">
    <property type="protein sequence ID" value="MBB4861753.1"/>
    <property type="molecule type" value="Genomic_DNA"/>
</dbReference>
<dbReference type="PANTHER" id="PTHR48081:SF8">
    <property type="entry name" value="ALPHA_BETA HYDROLASE FOLD-3 DOMAIN-CONTAINING PROTEIN-RELATED"/>
    <property type="match status" value="1"/>
</dbReference>
<dbReference type="PROSITE" id="PS01173">
    <property type="entry name" value="LIPASE_GDXG_HIS"/>
    <property type="match status" value="1"/>
</dbReference>
<dbReference type="EC" id="3.1.1.-" evidence="4"/>
<reference evidence="4 5" key="1">
    <citation type="submission" date="2020-08" db="EMBL/GenBank/DDBJ databases">
        <title>Functional genomics of gut bacteria from endangered species of beetles.</title>
        <authorList>
            <person name="Carlos-Shanley C."/>
        </authorList>
    </citation>
    <scope>NUCLEOTIDE SEQUENCE [LARGE SCALE GENOMIC DNA]</scope>
    <source>
        <strain evidence="4 5">S00179</strain>
    </source>
</reference>
<dbReference type="Gene3D" id="3.40.50.1820">
    <property type="entry name" value="alpha/beta hydrolase"/>
    <property type="match status" value="1"/>
</dbReference>
<dbReference type="AlphaFoldDB" id="A0A7W7KGN7"/>
<dbReference type="SUPFAM" id="SSF53474">
    <property type="entry name" value="alpha/beta-Hydrolases"/>
    <property type="match status" value="1"/>
</dbReference>